<reference evidence="1" key="1">
    <citation type="journal article" date="2022" name="Plant J.">
        <title>Strategies of tolerance reflected in two North American maple genomes.</title>
        <authorList>
            <person name="McEvoy S.L."/>
            <person name="Sezen U.U."/>
            <person name="Trouern-Trend A."/>
            <person name="McMahon S.M."/>
            <person name="Schaberg P.G."/>
            <person name="Yang J."/>
            <person name="Wegrzyn J.L."/>
            <person name="Swenson N.G."/>
        </authorList>
    </citation>
    <scope>NUCLEOTIDE SEQUENCE</scope>
    <source>
        <strain evidence="1">91603</strain>
    </source>
</reference>
<evidence type="ECO:0000313" key="2">
    <source>
        <dbReference type="Proteomes" id="UP001064489"/>
    </source>
</evidence>
<protein>
    <submittedName>
        <fullName evidence="1">Uncharacterized protein</fullName>
    </submittedName>
</protein>
<dbReference type="Proteomes" id="UP001064489">
    <property type="component" value="Chromosome 11"/>
</dbReference>
<evidence type="ECO:0000313" key="1">
    <source>
        <dbReference type="EMBL" id="KAI9153167.1"/>
    </source>
</evidence>
<keyword evidence="2" id="KW-1185">Reference proteome</keyword>
<comment type="caution">
    <text evidence="1">The sequence shown here is derived from an EMBL/GenBank/DDBJ whole genome shotgun (WGS) entry which is preliminary data.</text>
</comment>
<organism evidence="1 2">
    <name type="scientific">Acer negundo</name>
    <name type="common">Box elder</name>
    <dbReference type="NCBI Taxonomy" id="4023"/>
    <lineage>
        <taxon>Eukaryota</taxon>
        <taxon>Viridiplantae</taxon>
        <taxon>Streptophyta</taxon>
        <taxon>Embryophyta</taxon>
        <taxon>Tracheophyta</taxon>
        <taxon>Spermatophyta</taxon>
        <taxon>Magnoliopsida</taxon>
        <taxon>eudicotyledons</taxon>
        <taxon>Gunneridae</taxon>
        <taxon>Pentapetalae</taxon>
        <taxon>rosids</taxon>
        <taxon>malvids</taxon>
        <taxon>Sapindales</taxon>
        <taxon>Sapindaceae</taxon>
        <taxon>Hippocastanoideae</taxon>
        <taxon>Acereae</taxon>
        <taxon>Acer</taxon>
    </lineage>
</organism>
<accession>A0AAD5NDJ3</accession>
<name>A0AAD5NDJ3_ACENE</name>
<dbReference type="AlphaFoldDB" id="A0AAD5NDJ3"/>
<reference evidence="1" key="2">
    <citation type="submission" date="2023-02" db="EMBL/GenBank/DDBJ databases">
        <authorList>
            <person name="Swenson N.G."/>
            <person name="Wegrzyn J.L."/>
            <person name="Mcevoy S.L."/>
        </authorList>
    </citation>
    <scope>NUCLEOTIDE SEQUENCE</scope>
    <source>
        <strain evidence="1">91603</strain>
        <tissue evidence="1">Leaf</tissue>
    </source>
</reference>
<sequence length="73" mass="8463">MRTQAKELHSIDLLGLVAANETRKALSLFLTLFYLPSLPLSAKRRSFWHWPDKFLTLNIEVRESLGSKFALKF</sequence>
<proteinExistence type="predicted"/>
<dbReference type="EMBL" id="JAJSOW010000108">
    <property type="protein sequence ID" value="KAI9153167.1"/>
    <property type="molecule type" value="Genomic_DNA"/>
</dbReference>
<gene>
    <name evidence="1" type="ORF">LWI28_007014</name>
</gene>